<dbReference type="InterPro" id="IPR050131">
    <property type="entry name" value="Peptidase_S8_subtilisin-like"/>
</dbReference>
<dbReference type="Pfam" id="PF00082">
    <property type="entry name" value="Peptidase_S8"/>
    <property type="match status" value="1"/>
</dbReference>
<dbReference type="SUPFAM" id="SSF52743">
    <property type="entry name" value="Subtilisin-like"/>
    <property type="match status" value="1"/>
</dbReference>
<evidence type="ECO:0000256" key="4">
    <source>
        <dbReference type="ARBA" id="ARBA00022825"/>
    </source>
</evidence>
<name>A0A9N9F5X2_9GLOM</name>
<dbReference type="InterPro" id="IPR000209">
    <property type="entry name" value="Peptidase_S8/S53_dom"/>
</dbReference>
<dbReference type="AlphaFoldDB" id="A0A9N9F5X2"/>
<evidence type="ECO:0000313" key="6">
    <source>
        <dbReference type="EMBL" id="CAG8511314.1"/>
    </source>
</evidence>
<gene>
    <name evidence="6" type="ORF">PBRASI_LOCUS3127</name>
</gene>
<dbReference type="PANTHER" id="PTHR43806:SF11">
    <property type="entry name" value="CEREVISIN-RELATED"/>
    <property type="match status" value="1"/>
</dbReference>
<dbReference type="EMBL" id="CAJVPI010000271">
    <property type="protein sequence ID" value="CAG8511314.1"/>
    <property type="molecule type" value="Genomic_DNA"/>
</dbReference>
<dbReference type="PANTHER" id="PTHR43806">
    <property type="entry name" value="PEPTIDASE S8"/>
    <property type="match status" value="1"/>
</dbReference>
<evidence type="ECO:0000256" key="3">
    <source>
        <dbReference type="ARBA" id="ARBA00022801"/>
    </source>
</evidence>
<keyword evidence="2" id="KW-0645">Protease</keyword>
<dbReference type="InterPro" id="IPR036852">
    <property type="entry name" value="Peptidase_S8/S53_dom_sf"/>
</dbReference>
<organism evidence="6 7">
    <name type="scientific">Paraglomus brasilianum</name>
    <dbReference type="NCBI Taxonomy" id="144538"/>
    <lineage>
        <taxon>Eukaryota</taxon>
        <taxon>Fungi</taxon>
        <taxon>Fungi incertae sedis</taxon>
        <taxon>Mucoromycota</taxon>
        <taxon>Glomeromycotina</taxon>
        <taxon>Glomeromycetes</taxon>
        <taxon>Paraglomerales</taxon>
        <taxon>Paraglomeraceae</taxon>
        <taxon>Paraglomus</taxon>
    </lineage>
</organism>
<reference evidence="6" key="1">
    <citation type="submission" date="2021-06" db="EMBL/GenBank/DDBJ databases">
        <authorList>
            <person name="Kallberg Y."/>
            <person name="Tangrot J."/>
            <person name="Rosling A."/>
        </authorList>
    </citation>
    <scope>NUCLEOTIDE SEQUENCE</scope>
    <source>
        <strain evidence="6">BR232B</strain>
    </source>
</reference>
<evidence type="ECO:0000313" key="7">
    <source>
        <dbReference type="Proteomes" id="UP000789739"/>
    </source>
</evidence>
<sequence length="238" mass="26118">MNGFRGYAGRFQSDDVAYVERDLQVHTTVTMQHGVWLSYLSCTIEYDYFHTICVRTNYQAYVIDTGININHTDFGGRAKWGVTIPVGTPNTDDNRHETHVAGTITGSKYGVSKSAKVVAVKRYNQWSVREASRAGKVYKGSVINTSLLLLIWAVIIAAGNSMTDACNGLPSRAAKAIAVGATTIEDTCSWFSNFGCCVTIWAPITFGIHVPSHGVPGGFHSFIINLADFAAFSFRHFF</sequence>
<comment type="similarity">
    <text evidence="1">Belongs to the peptidase S8 family.</text>
</comment>
<dbReference type="OrthoDB" id="206201at2759"/>
<dbReference type="GO" id="GO:0005615">
    <property type="term" value="C:extracellular space"/>
    <property type="evidence" value="ECO:0007669"/>
    <property type="project" value="TreeGrafter"/>
</dbReference>
<dbReference type="GO" id="GO:0004252">
    <property type="term" value="F:serine-type endopeptidase activity"/>
    <property type="evidence" value="ECO:0007669"/>
    <property type="project" value="InterPro"/>
</dbReference>
<dbReference type="Proteomes" id="UP000789739">
    <property type="component" value="Unassembled WGS sequence"/>
</dbReference>
<accession>A0A9N9F5X2</accession>
<comment type="caution">
    <text evidence="6">The sequence shown here is derived from an EMBL/GenBank/DDBJ whole genome shotgun (WGS) entry which is preliminary data.</text>
</comment>
<evidence type="ECO:0000259" key="5">
    <source>
        <dbReference type="Pfam" id="PF00082"/>
    </source>
</evidence>
<evidence type="ECO:0000256" key="2">
    <source>
        <dbReference type="ARBA" id="ARBA00022670"/>
    </source>
</evidence>
<dbReference type="PRINTS" id="PR00723">
    <property type="entry name" value="SUBTILISIN"/>
</dbReference>
<keyword evidence="4" id="KW-0720">Serine protease</keyword>
<keyword evidence="7" id="KW-1185">Reference proteome</keyword>
<dbReference type="PROSITE" id="PS00136">
    <property type="entry name" value="SUBTILASE_ASP"/>
    <property type="match status" value="1"/>
</dbReference>
<proteinExistence type="inferred from homology"/>
<dbReference type="GO" id="GO:0006508">
    <property type="term" value="P:proteolysis"/>
    <property type="evidence" value="ECO:0007669"/>
    <property type="project" value="UniProtKB-KW"/>
</dbReference>
<evidence type="ECO:0000256" key="1">
    <source>
        <dbReference type="ARBA" id="ARBA00011073"/>
    </source>
</evidence>
<dbReference type="InterPro" id="IPR015500">
    <property type="entry name" value="Peptidase_S8_subtilisin-rel"/>
</dbReference>
<keyword evidence="3" id="KW-0378">Hydrolase</keyword>
<protein>
    <submittedName>
        <fullName evidence="6">10984_t:CDS:1</fullName>
    </submittedName>
</protein>
<dbReference type="InterPro" id="IPR023827">
    <property type="entry name" value="Peptidase_S8_Asp-AS"/>
</dbReference>
<dbReference type="Gene3D" id="3.40.50.200">
    <property type="entry name" value="Peptidase S8/S53 domain"/>
    <property type="match status" value="2"/>
</dbReference>
<feature type="domain" description="Peptidase S8/S53" evidence="5">
    <location>
        <begin position="62"/>
        <end position="202"/>
    </location>
</feature>